<evidence type="ECO:0000313" key="12">
    <source>
        <dbReference type="EMBL" id="GAU96133.1"/>
    </source>
</evidence>
<keyword evidence="9" id="KW-0744">Spermatogenesis</keyword>
<dbReference type="InterPro" id="IPR011009">
    <property type="entry name" value="Kinase-like_dom_sf"/>
</dbReference>
<keyword evidence="8" id="KW-0460">Magnesium</keyword>
<dbReference type="GO" id="GO:0005524">
    <property type="term" value="F:ATP binding"/>
    <property type="evidence" value="ECO:0007669"/>
    <property type="project" value="UniProtKB-KW"/>
</dbReference>
<evidence type="ECO:0000256" key="1">
    <source>
        <dbReference type="ARBA" id="ARBA00001946"/>
    </source>
</evidence>
<dbReference type="GO" id="GO:0030154">
    <property type="term" value="P:cell differentiation"/>
    <property type="evidence" value="ECO:0007669"/>
    <property type="project" value="UniProtKB-KW"/>
</dbReference>
<evidence type="ECO:0000256" key="5">
    <source>
        <dbReference type="ARBA" id="ARBA00022741"/>
    </source>
</evidence>
<keyword evidence="3" id="KW-0597">Phosphoprotein</keyword>
<dbReference type="EMBL" id="BDGG01000003">
    <property type="protein sequence ID" value="GAU96133.1"/>
    <property type="molecule type" value="Genomic_DNA"/>
</dbReference>
<evidence type="ECO:0000256" key="6">
    <source>
        <dbReference type="ARBA" id="ARBA00022782"/>
    </source>
</evidence>
<keyword evidence="7" id="KW-0067">ATP-binding</keyword>
<dbReference type="Proteomes" id="UP000186922">
    <property type="component" value="Unassembled WGS sequence"/>
</dbReference>
<dbReference type="GO" id="GO:0007283">
    <property type="term" value="P:spermatogenesis"/>
    <property type="evidence" value="ECO:0007669"/>
    <property type="project" value="UniProtKB-KW"/>
</dbReference>
<evidence type="ECO:0000259" key="11">
    <source>
        <dbReference type="PROSITE" id="PS50011"/>
    </source>
</evidence>
<dbReference type="PANTHER" id="PTHR24346:SF102">
    <property type="entry name" value="TESTIS-SPECIFIC SERINE_THREONINE-PROTEIN KINASE 1"/>
    <property type="match status" value="1"/>
</dbReference>
<feature type="domain" description="Protein kinase" evidence="11">
    <location>
        <begin position="1"/>
        <end position="215"/>
    </location>
</feature>
<dbReference type="AlphaFoldDB" id="A0A1D1VB85"/>
<name>A0A1D1VB85_RAMVA</name>
<dbReference type="PANTHER" id="PTHR24346">
    <property type="entry name" value="MAP/MICROTUBULE AFFINITY-REGULATING KINASE"/>
    <property type="match status" value="1"/>
</dbReference>
<evidence type="ECO:0000256" key="7">
    <source>
        <dbReference type="ARBA" id="ARBA00022840"/>
    </source>
</evidence>
<dbReference type="GO" id="GO:0046872">
    <property type="term" value="F:metal ion binding"/>
    <property type="evidence" value="ECO:0007669"/>
    <property type="project" value="UniProtKB-KW"/>
</dbReference>
<gene>
    <name evidence="12" type="primary">RvY_07621-1</name>
    <name evidence="12" type="synonym">RvY_07621.1</name>
    <name evidence="12" type="ORF">RvY_07621</name>
</gene>
<keyword evidence="13" id="KW-1185">Reference proteome</keyword>
<keyword evidence="2" id="KW-0217">Developmental protein</keyword>
<dbReference type="Pfam" id="PF00069">
    <property type="entry name" value="Pkinase"/>
    <property type="match status" value="1"/>
</dbReference>
<dbReference type="GO" id="GO:0050321">
    <property type="term" value="F:tau-protein kinase activity"/>
    <property type="evidence" value="ECO:0007669"/>
    <property type="project" value="TreeGrafter"/>
</dbReference>
<dbReference type="STRING" id="947166.A0A1D1VB85"/>
<feature type="region of interest" description="Disordered" evidence="10">
    <location>
        <begin position="46"/>
        <end position="116"/>
    </location>
</feature>
<comment type="cofactor">
    <cofactor evidence="1">
        <name>Mg(2+)</name>
        <dbReference type="ChEBI" id="CHEBI:18420"/>
    </cofactor>
</comment>
<proteinExistence type="predicted"/>
<dbReference type="InterPro" id="IPR000719">
    <property type="entry name" value="Prot_kinase_dom"/>
</dbReference>
<accession>A0A1D1VB85</accession>
<keyword evidence="5" id="KW-0547">Nucleotide-binding</keyword>
<evidence type="ECO:0000256" key="4">
    <source>
        <dbReference type="ARBA" id="ARBA00022723"/>
    </source>
</evidence>
<sequence>MIDGTTLKLADFGFARSCLDPTALQPESSSHTARVQIEEFRSRKVSVLHTSDPNDEDHAFREMRRRSHVRHSAAAQLARIPPDRSSGGSLRSKSRTSTLTSNKRQRRTSQSTTKSTSFCGSVAYASPEVVAGEQYDPTISDMWSCGVILYILMMGKMPFDDSHPRKMLRRQRTKKYLEKVRGVLSEQCINLMESLMEPSPNKRITVDDALLHTWLRPTYKSILQKLIAHEKRAYRRKTLPTKLVDQQEVVRNMTLCDATKKLVQIDKCRGVRVVKEID</sequence>
<evidence type="ECO:0000256" key="3">
    <source>
        <dbReference type="ARBA" id="ARBA00022553"/>
    </source>
</evidence>
<comment type="caution">
    <text evidence="12">The sequence shown here is derived from an EMBL/GenBank/DDBJ whole genome shotgun (WGS) entry which is preliminary data.</text>
</comment>
<evidence type="ECO:0000256" key="8">
    <source>
        <dbReference type="ARBA" id="ARBA00022842"/>
    </source>
</evidence>
<dbReference type="OrthoDB" id="541276at2759"/>
<protein>
    <recommendedName>
        <fullName evidence="11">Protein kinase domain-containing protein</fullName>
    </recommendedName>
</protein>
<evidence type="ECO:0000256" key="9">
    <source>
        <dbReference type="ARBA" id="ARBA00022871"/>
    </source>
</evidence>
<dbReference type="PROSITE" id="PS50011">
    <property type="entry name" value="PROTEIN_KINASE_DOM"/>
    <property type="match status" value="1"/>
</dbReference>
<evidence type="ECO:0000256" key="2">
    <source>
        <dbReference type="ARBA" id="ARBA00022473"/>
    </source>
</evidence>
<dbReference type="GO" id="GO:0000226">
    <property type="term" value="P:microtubule cytoskeleton organization"/>
    <property type="evidence" value="ECO:0007669"/>
    <property type="project" value="TreeGrafter"/>
</dbReference>
<keyword evidence="6" id="KW-0221">Differentiation</keyword>
<dbReference type="Gene3D" id="1.10.510.10">
    <property type="entry name" value="Transferase(Phosphotransferase) domain 1"/>
    <property type="match status" value="1"/>
</dbReference>
<keyword evidence="4" id="KW-0479">Metal-binding</keyword>
<organism evidence="12 13">
    <name type="scientific">Ramazzottius varieornatus</name>
    <name type="common">Water bear</name>
    <name type="synonym">Tardigrade</name>
    <dbReference type="NCBI Taxonomy" id="947166"/>
    <lineage>
        <taxon>Eukaryota</taxon>
        <taxon>Metazoa</taxon>
        <taxon>Ecdysozoa</taxon>
        <taxon>Tardigrada</taxon>
        <taxon>Eutardigrada</taxon>
        <taxon>Parachela</taxon>
        <taxon>Hypsibioidea</taxon>
        <taxon>Ramazzottiidae</taxon>
        <taxon>Ramazzottius</taxon>
    </lineage>
</organism>
<evidence type="ECO:0000313" key="13">
    <source>
        <dbReference type="Proteomes" id="UP000186922"/>
    </source>
</evidence>
<feature type="compositionally biased region" description="Low complexity" evidence="10">
    <location>
        <begin position="84"/>
        <end position="116"/>
    </location>
</feature>
<dbReference type="GO" id="GO:0005737">
    <property type="term" value="C:cytoplasm"/>
    <property type="evidence" value="ECO:0007669"/>
    <property type="project" value="TreeGrafter"/>
</dbReference>
<evidence type="ECO:0000256" key="10">
    <source>
        <dbReference type="SAM" id="MobiDB-lite"/>
    </source>
</evidence>
<dbReference type="SUPFAM" id="SSF56112">
    <property type="entry name" value="Protein kinase-like (PK-like)"/>
    <property type="match status" value="1"/>
</dbReference>
<reference evidence="12 13" key="1">
    <citation type="journal article" date="2016" name="Nat. Commun.">
        <title>Extremotolerant tardigrade genome and improved radiotolerance of human cultured cells by tardigrade-unique protein.</title>
        <authorList>
            <person name="Hashimoto T."/>
            <person name="Horikawa D.D."/>
            <person name="Saito Y."/>
            <person name="Kuwahara H."/>
            <person name="Kozuka-Hata H."/>
            <person name="Shin-I T."/>
            <person name="Minakuchi Y."/>
            <person name="Ohishi K."/>
            <person name="Motoyama A."/>
            <person name="Aizu T."/>
            <person name="Enomoto A."/>
            <person name="Kondo K."/>
            <person name="Tanaka S."/>
            <person name="Hara Y."/>
            <person name="Koshikawa S."/>
            <person name="Sagara H."/>
            <person name="Miura T."/>
            <person name="Yokobori S."/>
            <person name="Miyagawa K."/>
            <person name="Suzuki Y."/>
            <person name="Kubo T."/>
            <person name="Oyama M."/>
            <person name="Kohara Y."/>
            <person name="Fujiyama A."/>
            <person name="Arakawa K."/>
            <person name="Katayama T."/>
            <person name="Toyoda A."/>
            <person name="Kunieda T."/>
        </authorList>
    </citation>
    <scope>NUCLEOTIDE SEQUENCE [LARGE SCALE GENOMIC DNA]</scope>
    <source>
        <strain evidence="12 13">YOKOZUNA-1</strain>
    </source>
</reference>
<dbReference type="SMART" id="SM00220">
    <property type="entry name" value="S_TKc"/>
    <property type="match status" value="1"/>
</dbReference>
<dbReference type="GO" id="GO:0035556">
    <property type="term" value="P:intracellular signal transduction"/>
    <property type="evidence" value="ECO:0007669"/>
    <property type="project" value="TreeGrafter"/>
</dbReference>